<dbReference type="OrthoDB" id="32289at2"/>
<dbReference type="CDD" id="cd06582">
    <property type="entry name" value="TM_PBP1_LivH_like"/>
    <property type="match status" value="1"/>
</dbReference>
<dbReference type="Proteomes" id="UP000036959">
    <property type="component" value="Unassembled WGS sequence"/>
</dbReference>
<name>A0A0L0MII0_9BURK</name>
<keyword evidence="6 9" id="KW-1133">Transmembrane helix</keyword>
<comment type="caution">
    <text evidence="10">The sequence shown here is derived from an EMBL/GenBank/DDBJ whole genome shotgun (WGS) entry which is preliminary data.</text>
</comment>
<protein>
    <submittedName>
        <fullName evidence="10">High-affinity branched-chain amino acid transport system permease protein LivH</fullName>
    </submittedName>
</protein>
<evidence type="ECO:0000256" key="9">
    <source>
        <dbReference type="SAM" id="Phobius"/>
    </source>
</evidence>
<evidence type="ECO:0000256" key="1">
    <source>
        <dbReference type="ARBA" id="ARBA00004651"/>
    </source>
</evidence>
<dbReference type="InterPro" id="IPR052157">
    <property type="entry name" value="BCAA_transport_permease"/>
</dbReference>
<evidence type="ECO:0000313" key="10">
    <source>
        <dbReference type="EMBL" id="KND62100.1"/>
    </source>
</evidence>
<feature type="transmembrane region" description="Helical" evidence="9">
    <location>
        <begin position="18"/>
        <end position="39"/>
    </location>
</feature>
<dbReference type="PANTHER" id="PTHR11795">
    <property type="entry name" value="BRANCHED-CHAIN AMINO ACID TRANSPORT SYSTEM PERMEASE PROTEIN LIVH"/>
    <property type="match status" value="1"/>
</dbReference>
<dbReference type="RefSeq" id="WP_050451914.1">
    <property type="nucleotide sequence ID" value="NZ_LFJJ01000005.1"/>
</dbReference>
<dbReference type="Pfam" id="PF02653">
    <property type="entry name" value="BPD_transp_2"/>
    <property type="match status" value="1"/>
</dbReference>
<dbReference type="GO" id="GO:0022857">
    <property type="term" value="F:transmembrane transporter activity"/>
    <property type="evidence" value="ECO:0007669"/>
    <property type="project" value="InterPro"/>
</dbReference>
<dbReference type="AlphaFoldDB" id="A0A0L0MII0"/>
<evidence type="ECO:0000256" key="2">
    <source>
        <dbReference type="ARBA" id="ARBA00022448"/>
    </source>
</evidence>
<keyword evidence="11" id="KW-1185">Reference proteome</keyword>
<dbReference type="PATRIC" id="fig|242163.4.peg.5353"/>
<gene>
    <name evidence="10" type="ORF">BVER_02027</name>
</gene>
<evidence type="ECO:0000256" key="3">
    <source>
        <dbReference type="ARBA" id="ARBA00022475"/>
    </source>
</evidence>
<proteinExistence type="inferred from homology"/>
<dbReference type="EMBL" id="LFJJ01000005">
    <property type="protein sequence ID" value="KND62100.1"/>
    <property type="molecule type" value="Genomic_DNA"/>
</dbReference>
<evidence type="ECO:0000256" key="7">
    <source>
        <dbReference type="ARBA" id="ARBA00023136"/>
    </source>
</evidence>
<organism evidence="10 11">
    <name type="scientific">Candidatus Burkholderia verschuerenii</name>
    <dbReference type="NCBI Taxonomy" id="242163"/>
    <lineage>
        <taxon>Bacteria</taxon>
        <taxon>Pseudomonadati</taxon>
        <taxon>Pseudomonadota</taxon>
        <taxon>Betaproteobacteria</taxon>
        <taxon>Burkholderiales</taxon>
        <taxon>Burkholderiaceae</taxon>
        <taxon>Burkholderia</taxon>
    </lineage>
</organism>
<comment type="subcellular location">
    <subcellularLocation>
        <location evidence="1">Cell membrane</location>
        <topology evidence="1">Multi-pass membrane protein</topology>
    </subcellularLocation>
</comment>
<dbReference type="InterPro" id="IPR001851">
    <property type="entry name" value="ABC_transp_permease"/>
</dbReference>
<keyword evidence="2" id="KW-0813">Transport</keyword>
<evidence type="ECO:0000313" key="11">
    <source>
        <dbReference type="Proteomes" id="UP000036959"/>
    </source>
</evidence>
<evidence type="ECO:0000256" key="5">
    <source>
        <dbReference type="ARBA" id="ARBA00022970"/>
    </source>
</evidence>
<keyword evidence="3" id="KW-1003">Cell membrane</keyword>
<accession>A0A0L0MII0</accession>
<feature type="transmembrane region" description="Helical" evidence="9">
    <location>
        <begin position="135"/>
        <end position="158"/>
    </location>
</feature>
<evidence type="ECO:0000256" key="6">
    <source>
        <dbReference type="ARBA" id="ARBA00022989"/>
    </source>
</evidence>
<feature type="transmembrane region" description="Helical" evidence="9">
    <location>
        <begin position="224"/>
        <end position="247"/>
    </location>
</feature>
<evidence type="ECO:0000256" key="4">
    <source>
        <dbReference type="ARBA" id="ARBA00022692"/>
    </source>
</evidence>
<feature type="transmembrane region" description="Helical" evidence="9">
    <location>
        <begin position="95"/>
        <end position="115"/>
    </location>
</feature>
<keyword evidence="4 9" id="KW-0812">Transmembrane</keyword>
<comment type="similarity">
    <text evidence="8">Belongs to the binding-protein-dependent transport system permease family. LivHM subfamily.</text>
</comment>
<feature type="transmembrane region" description="Helical" evidence="9">
    <location>
        <begin position="59"/>
        <end position="83"/>
    </location>
</feature>
<feature type="transmembrane region" description="Helical" evidence="9">
    <location>
        <begin position="254"/>
        <end position="275"/>
    </location>
</feature>
<sequence length="288" mass="29649">MTAFIATAMIGLSLGSQYALLALGFTLIFGILGVMNFAHGAFYALGGYVAYAAVSHLGMPYPVAVVIAALVTGAIGYVFELLLIQRVIDDHLSTLMLTLGLSMLITTGLVGGFGAESPEFKFPVEGVLEMGPVRVPLSNLITVAVSACIIGGVYLLMFKTGFGRALRALASDRETASTLGLRANLMFPLAFSIATALAGVTGALVTPILSLSPHVGEPVLATSFIVVILGGLGSLWGEVAAAVIVGLVEAYSSVYLGGSRGALALFVLVLILLIVKPSGLFGREVRGA</sequence>
<reference evidence="11" key="1">
    <citation type="submission" date="2015-06" db="EMBL/GenBank/DDBJ databases">
        <title>Comparative genomics of Burkholderia leaf nodule symbionts.</title>
        <authorList>
            <person name="Carlier A."/>
            <person name="Eberl L."/>
            <person name="Pinto-Carbo M."/>
        </authorList>
    </citation>
    <scope>NUCLEOTIDE SEQUENCE [LARGE SCALE GENOMIC DNA]</scope>
    <source>
        <strain evidence="11">UZHbot4</strain>
    </source>
</reference>
<feature type="transmembrane region" description="Helical" evidence="9">
    <location>
        <begin position="179"/>
        <end position="204"/>
    </location>
</feature>
<evidence type="ECO:0000256" key="8">
    <source>
        <dbReference type="ARBA" id="ARBA00037998"/>
    </source>
</evidence>
<dbReference type="PANTHER" id="PTHR11795:SF442">
    <property type="entry name" value="ABC TRANSPORTER ATP-BINDING PROTEIN"/>
    <property type="match status" value="1"/>
</dbReference>
<dbReference type="GO" id="GO:0005886">
    <property type="term" value="C:plasma membrane"/>
    <property type="evidence" value="ECO:0007669"/>
    <property type="project" value="UniProtKB-SubCell"/>
</dbReference>
<keyword evidence="7 9" id="KW-0472">Membrane</keyword>
<dbReference type="GO" id="GO:0006865">
    <property type="term" value="P:amino acid transport"/>
    <property type="evidence" value="ECO:0007669"/>
    <property type="project" value="UniProtKB-KW"/>
</dbReference>
<keyword evidence="5" id="KW-0029">Amino-acid transport</keyword>